<feature type="transmembrane region" description="Helical" evidence="11">
    <location>
        <begin position="12"/>
        <end position="37"/>
    </location>
</feature>
<evidence type="ECO:0000256" key="10">
    <source>
        <dbReference type="RuleBase" id="RU000461"/>
    </source>
</evidence>
<dbReference type="CDD" id="cd11058">
    <property type="entry name" value="CYP60B-like"/>
    <property type="match status" value="1"/>
</dbReference>
<dbReference type="InterPro" id="IPR001128">
    <property type="entry name" value="Cyt_P450"/>
</dbReference>
<dbReference type="SUPFAM" id="SSF48264">
    <property type="entry name" value="Cytochrome P450"/>
    <property type="match status" value="1"/>
</dbReference>
<dbReference type="PRINTS" id="PR00463">
    <property type="entry name" value="EP450I"/>
</dbReference>
<evidence type="ECO:0000256" key="11">
    <source>
        <dbReference type="SAM" id="Phobius"/>
    </source>
</evidence>
<dbReference type="GO" id="GO:0016705">
    <property type="term" value="F:oxidoreductase activity, acting on paired donors, with incorporation or reduction of molecular oxygen"/>
    <property type="evidence" value="ECO:0007669"/>
    <property type="project" value="InterPro"/>
</dbReference>
<keyword evidence="7" id="KW-0843">Virulence</keyword>
<dbReference type="GO" id="GO:0005506">
    <property type="term" value="F:iron ion binding"/>
    <property type="evidence" value="ECO:0007669"/>
    <property type="project" value="InterPro"/>
</dbReference>
<reference evidence="12 13" key="1">
    <citation type="journal article" date="2014" name="Genome Announc.">
        <title>Draft genome sequence of Sclerotinia borealis, a psychrophilic plant pathogenic fungus.</title>
        <authorList>
            <person name="Mardanov A.V."/>
            <person name="Beletsky A.V."/>
            <person name="Kadnikov V.V."/>
            <person name="Ignatov A.N."/>
            <person name="Ravin N.V."/>
        </authorList>
    </citation>
    <scope>NUCLEOTIDE SEQUENCE [LARGE SCALE GENOMIC DNA]</scope>
    <source>
        <strain evidence="13">F-4157</strain>
    </source>
</reference>
<keyword evidence="11" id="KW-0472">Membrane</keyword>
<evidence type="ECO:0000313" key="12">
    <source>
        <dbReference type="EMBL" id="ESZ91765.1"/>
    </source>
</evidence>
<keyword evidence="11" id="KW-1133">Transmembrane helix</keyword>
<dbReference type="PANTHER" id="PTHR24305:SF210">
    <property type="entry name" value="CYTOCHROME P450 MONOOXYGENASE ASQL-RELATED"/>
    <property type="match status" value="1"/>
</dbReference>
<dbReference type="GO" id="GO:0020037">
    <property type="term" value="F:heme binding"/>
    <property type="evidence" value="ECO:0007669"/>
    <property type="project" value="InterPro"/>
</dbReference>
<dbReference type="GO" id="GO:0004497">
    <property type="term" value="F:monooxygenase activity"/>
    <property type="evidence" value="ECO:0007669"/>
    <property type="project" value="UniProtKB-KW"/>
</dbReference>
<dbReference type="InterPro" id="IPR017972">
    <property type="entry name" value="Cyt_P450_CS"/>
</dbReference>
<evidence type="ECO:0000256" key="8">
    <source>
        <dbReference type="ARBA" id="ARBA00023033"/>
    </source>
</evidence>
<organism evidence="12 13">
    <name type="scientific">Sclerotinia borealis (strain F-4128)</name>
    <dbReference type="NCBI Taxonomy" id="1432307"/>
    <lineage>
        <taxon>Eukaryota</taxon>
        <taxon>Fungi</taxon>
        <taxon>Dikarya</taxon>
        <taxon>Ascomycota</taxon>
        <taxon>Pezizomycotina</taxon>
        <taxon>Leotiomycetes</taxon>
        <taxon>Helotiales</taxon>
        <taxon>Sclerotiniaceae</taxon>
        <taxon>Sclerotinia</taxon>
    </lineage>
</organism>
<dbReference type="AlphaFoldDB" id="W9CB39"/>
<dbReference type="PROSITE" id="PS00086">
    <property type="entry name" value="CYTOCHROME_P450"/>
    <property type="match status" value="1"/>
</dbReference>
<evidence type="ECO:0000256" key="9">
    <source>
        <dbReference type="PIRSR" id="PIRSR602401-1"/>
    </source>
</evidence>
<gene>
    <name evidence="12" type="ORF">SBOR_7872</name>
</gene>
<dbReference type="InterPro" id="IPR002401">
    <property type="entry name" value="Cyt_P450_E_grp-I"/>
</dbReference>
<dbReference type="Gene3D" id="1.10.630.10">
    <property type="entry name" value="Cytochrome P450"/>
    <property type="match status" value="1"/>
</dbReference>
<feature type="binding site" description="axial binding residue" evidence="9">
    <location>
        <position position="446"/>
    </location>
    <ligand>
        <name>heme</name>
        <dbReference type="ChEBI" id="CHEBI:30413"/>
    </ligand>
    <ligandPart>
        <name>Fe</name>
        <dbReference type="ChEBI" id="CHEBI:18248"/>
    </ligandPart>
</feature>
<evidence type="ECO:0000313" key="13">
    <source>
        <dbReference type="Proteomes" id="UP000019487"/>
    </source>
</evidence>
<comment type="caution">
    <text evidence="12">The sequence shown here is derived from an EMBL/GenBank/DDBJ whole genome shotgun (WGS) entry which is preliminary data.</text>
</comment>
<dbReference type="Proteomes" id="UP000019487">
    <property type="component" value="Unassembled WGS sequence"/>
</dbReference>
<dbReference type="HOGENOM" id="CLU_001570_14_11_1"/>
<evidence type="ECO:0000256" key="3">
    <source>
        <dbReference type="ARBA" id="ARBA00022617"/>
    </source>
</evidence>
<keyword evidence="5 10" id="KW-0560">Oxidoreductase</keyword>
<evidence type="ECO:0000256" key="7">
    <source>
        <dbReference type="ARBA" id="ARBA00023026"/>
    </source>
</evidence>
<dbReference type="PANTHER" id="PTHR24305">
    <property type="entry name" value="CYTOCHROME P450"/>
    <property type="match status" value="1"/>
</dbReference>
<evidence type="ECO:0000256" key="4">
    <source>
        <dbReference type="ARBA" id="ARBA00022723"/>
    </source>
</evidence>
<comment type="cofactor">
    <cofactor evidence="1 9">
        <name>heme</name>
        <dbReference type="ChEBI" id="CHEBI:30413"/>
    </cofactor>
</comment>
<dbReference type="InterPro" id="IPR050121">
    <property type="entry name" value="Cytochrome_P450_monoxygenase"/>
</dbReference>
<accession>W9CB39</accession>
<evidence type="ECO:0000256" key="6">
    <source>
        <dbReference type="ARBA" id="ARBA00023004"/>
    </source>
</evidence>
<dbReference type="PRINTS" id="PR00385">
    <property type="entry name" value="P450"/>
</dbReference>
<name>W9CB39_SCLBF</name>
<dbReference type="STRING" id="1432307.W9CB39"/>
<evidence type="ECO:0000256" key="5">
    <source>
        <dbReference type="ARBA" id="ARBA00023002"/>
    </source>
</evidence>
<dbReference type="Pfam" id="PF00067">
    <property type="entry name" value="p450"/>
    <property type="match status" value="1"/>
</dbReference>
<keyword evidence="6 9" id="KW-0408">Iron</keyword>
<keyword evidence="11" id="KW-0812">Transmembrane</keyword>
<keyword evidence="8 10" id="KW-0503">Monooxygenase</keyword>
<proteinExistence type="inferred from homology"/>
<dbReference type="EMBL" id="AYSA01000461">
    <property type="protein sequence ID" value="ESZ91765.1"/>
    <property type="molecule type" value="Genomic_DNA"/>
</dbReference>
<keyword evidence="13" id="KW-1185">Reference proteome</keyword>
<dbReference type="InterPro" id="IPR036396">
    <property type="entry name" value="Cyt_P450_sf"/>
</dbReference>
<sequence length="503" mass="57306">MALDLTFGVVMIRQLIAITFVVGILYGLCTVIHNIYFHPLSKFPGPKLFVASRIFSVREVLRGELPQKIAAFHEIYGEVVRTAPDEVSFTSPQAFQDIYAKRNGKPSFPKDPIQYNSPTTRVSSILNVSSDKDHGRYRRLLAHAFSEKALREQEPLIKHYVDLLIKRLHENAANGSQNMVNWYNFTTFDIIGDLTFGESFGCLDGSDYHPWVSFLFRSFKAASFIAAAKRFCPIVKMALDMLIPKKLLEQRKSHQSLTHEKVQARLERKTERKDFMTFIVRHNDMETGMSVQEIKATSGVLMLAGSETTATLLSAVTYYLLAPGNEHILKKLVKEVRTTFKSEEEIDMVSVNKLRYQLAVLDETMRIHPPAPFGSPRVVPGDGQWVSGYWVPGGTNISCVIYAAQRQSANFKNPDKFAPERWLDDPEYAGDERGAFQPFNLGPRNCIGRNLAYAEMRLILARVIWNFDLELADESKSWAKNMKIFLLWEKPPLYVNLKLVVRN</sequence>
<dbReference type="GO" id="GO:0009403">
    <property type="term" value="P:toxin biosynthetic process"/>
    <property type="evidence" value="ECO:0007669"/>
    <property type="project" value="UniProtKB-ARBA"/>
</dbReference>
<keyword evidence="4 9" id="KW-0479">Metal-binding</keyword>
<evidence type="ECO:0000256" key="1">
    <source>
        <dbReference type="ARBA" id="ARBA00001971"/>
    </source>
</evidence>
<evidence type="ECO:0000256" key="2">
    <source>
        <dbReference type="ARBA" id="ARBA00010617"/>
    </source>
</evidence>
<keyword evidence="3 9" id="KW-0349">Heme</keyword>
<dbReference type="FunFam" id="1.10.630.10:FF:000047">
    <property type="entry name" value="Cytochrome P450 monooxygenase"/>
    <property type="match status" value="1"/>
</dbReference>
<dbReference type="OrthoDB" id="1470350at2759"/>
<protein>
    <submittedName>
        <fullName evidence="12">Cytochrome P450 monooxygenase</fullName>
    </submittedName>
</protein>
<comment type="similarity">
    <text evidence="2 10">Belongs to the cytochrome P450 family.</text>
</comment>